<dbReference type="Proteomes" id="UP000092460">
    <property type="component" value="Unassembled WGS sequence"/>
</dbReference>
<dbReference type="PROSITE" id="PS50076">
    <property type="entry name" value="DNAJ_2"/>
    <property type="match status" value="1"/>
</dbReference>
<dbReference type="Pfam" id="PF09350">
    <property type="entry name" value="DJC28_CD"/>
    <property type="match status" value="1"/>
</dbReference>
<feature type="compositionally biased region" description="Basic and acidic residues" evidence="1">
    <location>
        <begin position="324"/>
        <end position="340"/>
    </location>
</feature>
<dbReference type="InterPro" id="IPR036869">
    <property type="entry name" value="J_dom_sf"/>
</dbReference>
<reference evidence="4" key="1">
    <citation type="submission" date="2015-01" db="EMBL/GenBank/DDBJ databases">
        <authorList>
            <person name="Aksoy S."/>
            <person name="Warren W."/>
            <person name="Wilson R.K."/>
        </authorList>
    </citation>
    <scope>NUCLEOTIDE SEQUENCE [LARGE SCALE GENOMIC DNA]</scope>
    <source>
        <strain evidence="4">IAEA</strain>
    </source>
</reference>
<protein>
    <recommendedName>
        <fullName evidence="2">J domain-containing protein</fullName>
    </recommendedName>
</protein>
<dbReference type="InterPro" id="IPR018961">
    <property type="entry name" value="DnaJ_homolog_subfam-C_membr-28"/>
</dbReference>
<dbReference type="CDD" id="cd06257">
    <property type="entry name" value="DnaJ"/>
    <property type="match status" value="1"/>
</dbReference>
<reference evidence="3" key="2">
    <citation type="submission" date="2020-05" db="UniProtKB">
        <authorList>
            <consortium name="EnsemblMetazoa"/>
        </authorList>
    </citation>
    <scope>IDENTIFICATION</scope>
    <source>
        <strain evidence="3">IAEA</strain>
    </source>
</reference>
<proteinExistence type="predicted"/>
<dbReference type="VEuPathDB" id="VectorBase:GPPI009761"/>
<accession>A0A1B0AV62</accession>
<feature type="region of interest" description="Disordered" evidence="1">
    <location>
        <begin position="324"/>
        <end position="344"/>
    </location>
</feature>
<dbReference type="Gene3D" id="1.10.287.110">
    <property type="entry name" value="DnaJ domain"/>
    <property type="match status" value="1"/>
</dbReference>
<dbReference type="PANTHER" id="PTHR39158:SF1">
    <property type="entry name" value="DNAJ HOMOLOG SUBFAMILY C MEMBER 28"/>
    <property type="match status" value="1"/>
</dbReference>
<name>A0A1B0AV62_9MUSC</name>
<sequence>MFAFKNPALPQKINVTFFRGLHIKRINLFKKCCTILGVKMCSADQETVRNAYIELVKKVHPDSGQPEASEDRFHEIDEAFKFLQQRFAKNRRGIFDDDDDEVPDIRHTAPQHRRYLSYYDCGPGNGLQRQKQQQLMKAKQAQEHLIKHRVDKSQIPGEKSLTEKGGIFEEKQTNKTQYGFDRVVEDCIQEAMSKGDFDNLSGAGRPLPNVHAQNPYVDYTMHKVNKILSDNGFTPQWIALQRDVREDLKNVRKKLERERIYFGEYPLTGADLKAWETILTNYEEEEKLINAKIDEYNLIAPICERQLFRVDLCKLSDDVLKDPDIPKNQDRPLADGRNDKAINSNESKTDFLASPVNHTFKSKRVVVEHAYNKVGVENEDSYDFYDII</sequence>
<keyword evidence="4" id="KW-1185">Reference proteome</keyword>
<dbReference type="AlphaFoldDB" id="A0A1B0AV62"/>
<evidence type="ECO:0000259" key="2">
    <source>
        <dbReference type="PROSITE" id="PS50076"/>
    </source>
</evidence>
<dbReference type="EMBL" id="JXJN01003989">
    <property type="status" value="NOT_ANNOTATED_CDS"/>
    <property type="molecule type" value="Genomic_DNA"/>
</dbReference>
<feature type="domain" description="J" evidence="2">
    <location>
        <begin position="31"/>
        <end position="99"/>
    </location>
</feature>
<evidence type="ECO:0000313" key="3">
    <source>
        <dbReference type="EnsemblMetazoa" id="GPPI009761-PA"/>
    </source>
</evidence>
<dbReference type="Pfam" id="PF00226">
    <property type="entry name" value="DnaJ"/>
    <property type="match status" value="1"/>
</dbReference>
<dbReference type="InterPro" id="IPR001623">
    <property type="entry name" value="DnaJ_domain"/>
</dbReference>
<dbReference type="PANTHER" id="PTHR39158">
    <property type="entry name" value="OS08G0560600 PROTEIN"/>
    <property type="match status" value="1"/>
</dbReference>
<evidence type="ECO:0000256" key="1">
    <source>
        <dbReference type="SAM" id="MobiDB-lite"/>
    </source>
</evidence>
<organism evidence="3 4">
    <name type="scientific">Glossina palpalis gambiensis</name>
    <dbReference type="NCBI Taxonomy" id="67801"/>
    <lineage>
        <taxon>Eukaryota</taxon>
        <taxon>Metazoa</taxon>
        <taxon>Ecdysozoa</taxon>
        <taxon>Arthropoda</taxon>
        <taxon>Hexapoda</taxon>
        <taxon>Insecta</taxon>
        <taxon>Pterygota</taxon>
        <taxon>Neoptera</taxon>
        <taxon>Endopterygota</taxon>
        <taxon>Diptera</taxon>
        <taxon>Brachycera</taxon>
        <taxon>Muscomorpha</taxon>
        <taxon>Hippoboscoidea</taxon>
        <taxon>Glossinidae</taxon>
        <taxon>Glossina</taxon>
    </lineage>
</organism>
<dbReference type="EMBL" id="JXJN01003990">
    <property type="status" value="NOT_ANNOTATED_CDS"/>
    <property type="molecule type" value="Genomic_DNA"/>
</dbReference>
<evidence type="ECO:0000313" key="4">
    <source>
        <dbReference type="Proteomes" id="UP000092460"/>
    </source>
</evidence>
<dbReference type="SMART" id="SM00271">
    <property type="entry name" value="DnaJ"/>
    <property type="match status" value="1"/>
</dbReference>
<dbReference type="EnsemblMetazoa" id="GPPI009761-RA">
    <property type="protein sequence ID" value="GPPI009761-PA"/>
    <property type="gene ID" value="GPPI009761"/>
</dbReference>
<dbReference type="SUPFAM" id="SSF46565">
    <property type="entry name" value="Chaperone J-domain"/>
    <property type="match status" value="1"/>
</dbReference>
<dbReference type="InterPro" id="IPR052573">
    <property type="entry name" value="DnaJ_C_subfamily_28"/>
</dbReference>